<feature type="non-terminal residue" evidence="1">
    <location>
        <position position="172"/>
    </location>
</feature>
<name>A0ABN7WGA5_GIGMA</name>
<comment type="caution">
    <text evidence="1">The sequence shown here is derived from an EMBL/GenBank/DDBJ whole genome shotgun (WGS) entry which is preliminary data.</text>
</comment>
<dbReference type="Proteomes" id="UP000789901">
    <property type="component" value="Unassembled WGS sequence"/>
</dbReference>
<evidence type="ECO:0000313" key="1">
    <source>
        <dbReference type="EMBL" id="CAG8829720.1"/>
    </source>
</evidence>
<proteinExistence type="predicted"/>
<keyword evidence="2" id="KW-1185">Reference proteome</keyword>
<gene>
    <name evidence="1" type="ORF">GMARGA_LOCUS30064</name>
</gene>
<sequence>MVYKKILLLLENQHNKIKALIAKDKTHIPYAQNTSFYSRLIFKVSSFALSKVHKQFLKASSATYDSPLELYNGVFSTCMGLLCTHIIQKCLEMNQSLNLSNIYHHWWIEDHQLPLQNQLETLEHLLLQLMNELTHKYNSLVVPQQTAAQDKLVELISELPIPLLDPKVQQTR</sequence>
<dbReference type="EMBL" id="CAJVQB010041638">
    <property type="protein sequence ID" value="CAG8829720.1"/>
    <property type="molecule type" value="Genomic_DNA"/>
</dbReference>
<reference evidence="1 2" key="1">
    <citation type="submission" date="2021-06" db="EMBL/GenBank/DDBJ databases">
        <authorList>
            <person name="Kallberg Y."/>
            <person name="Tangrot J."/>
            <person name="Rosling A."/>
        </authorList>
    </citation>
    <scope>NUCLEOTIDE SEQUENCE [LARGE SCALE GENOMIC DNA]</scope>
    <source>
        <strain evidence="1 2">120-4 pot B 10/14</strain>
    </source>
</reference>
<organism evidence="1 2">
    <name type="scientific">Gigaspora margarita</name>
    <dbReference type="NCBI Taxonomy" id="4874"/>
    <lineage>
        <taxon>Eukaryota</taxon>
        <taxon>Fungi</taxon>
        <taxon>Fungi incertae sedis</taxon>
        <taxon>Mucoromycota</taxon>
        <taxon>Glomeromycotina</taxon>
        <taxon>Glomeromycetes</taxon>
        <taxon>Diversisporales</taxon>
        <taxon>Gigasporaceae</taxon>
        <taxon>Gigaspora</taxon>
    </lineage>
</organism>
<evidence type="ECO:0000313" key="2">
    <source>
        <dbReference type="Proteomes" id="UP000789901"/>
    </source>
</evidence>
<accession>A0ABN7WGA5</accession>
<protein>
    <submittedName>
        <fullName evidence="1">27693_t:CDS:1</fullName>
    </submittedName>
</protein>